<evidence type="ECO:0000256" key="4">
    <source>
        <dbReference type="ARBA" id="ARBA00013673"/>
    </source>
</evidence>
<evidence type="ECO:0000256" key="11">
    <source>
        <dbReference type="ARBA" id="ARBA00047944"/>
    </source>
</evidence>
<evidence type="ECO:0000256" key="1">
    <source>
        <dbReference type="ARBA" id="ARBA00004496"/>
    </source>
</evidence>
<comment type="similarity">
    <text evidence="2 12">Belongs to the RNA methyltransferase RsmE family.</text>
</comment>
<evidence type="ECO:0000256" key="10">
    <source>
        <dbReference type="ARBA" id="ARBA00025699"/>
    </source>
</evidence>
<keyword evidence="8 12" id="KW-0808">Transferase</keyword>
<evidence type="ECO:0000313" key="14">
    <source>
        <dbReference type="EMBL" id="MCZ9305278.1"/>
    </source>
</evidence>
<dbReference type="NCBIfam" id="TIGR00046">
    <property type="entry name" value="RsmE family RNA methyltransferase"/>
    <property type="match status" value="1"/>
</dbReference>
<keyword evidence="6 12" id="KW-0698">rRNA processing</keyword>
<comment type="catalytic activity">
    <reaction evidence="11 12">
        <text>uridine(1498) in 16S rRNA + S-adenosyl-L-methionine = N(3)-methyluridine(1498) in 16S rRNA + S-adenosyl-L-homocysteine + H(+)</text>
        <dbReference type="Rhea" id="RHEA:42920"/>
        <dbReference type="Rhea" id="RHEA-COMP:10283"/>
        <dbReference type="Rhea" id="RHEA-COMP:10284"/>
        <dbReference type="ChEBI" id="CHEBI:15378"/>
        <dbReference type="ChEBI" id="CHEBI:57856"/>
        <dbReference type="ChEBI" id="CHEBI:59789"/>
        <dbReference type="ChEBI" id="CHEBI:65315"/>
        <dbReference type="ChEBI" id="CHEBI:74502"/>
        <dbReference type="EC" id="2.1.1.193"/>
    </reaction>
</comment>
<dbReference type="AlphaFoldDB" id="A0A9X3M9Q0"/>
<dbReference type="GeneID" id="301813304"/>
<evidence type="ECO:0000256" key="8">
    <source>
        <dbReference type="ARBA" id="ARBA00022679"/>
    </source>
</evidence>
<evidence type="ECO:0000256" key="6">
    <source>
        <dbReference type="ARBA" id="ARBA00022552"/>
    </source>
</evidence>
<name>A0A9X3M9Q0_9CORY</name>
<organism evidence="14 15">
    <name type="scientific">Corynebacterium macclintockiae</name>
    <dbReference type="NCBI Taxonomy" id="2913501"/>
    <lineage>
        <taxon>Bacteria</taxon>
        <taxon>Bacillati</taxon>
        <taxon>Actinomycetota</taxon>
        <taxon>Actinomycetes</taxon>
        <taxon>Mycobacteriales</taxon>
        <taxon>Corynebacteriaceae</taxon>
        <taxon>Corynebacterium</taxon>
    </lineage>
</organism>
<dbReference type="InterPro" id="IPR046886">
    <property type="entry name" value="RsmE_MTase_dom"/>
</dbReference>
<comment type="function">
    <text evidence="10 12">Specifically methylates the N3 position of the uracil ring of uridine 1498 (m3U1498) in 16S rRNA. Acts on the fully assembled 30S ribosomal subunit.</text>
</comment>
<dbReference type="SUPFAM" id="SSF75217">
    <property type="entry name" value="alpha/beta knot"/>
    <property type="match status" value="1"/>
</dbReference>
<dbReference type="PANTHER" id="PTHR30027:SF3">
    <property type="entry name" value="16S RRNA (URACIL(1498)-N(3))-METHYLTRANSFERASE"/>
    <property type="match status" value="1"/>
</dbReference>
<dbReference type="InterPro" id="IPR029026">
    <property type="entry name" value="tRNA_m1G_MTases_N"/>
</dbReference>
<dbReference type="Gene3D" id="2.40.240.20">
    <property type="entry name" value="Hypothetical PUA domain-like, domain 1"/>
    <property type="match status" value="1"/>
</dbReference>
<dbReference type="PANTHER" id="PTHR30027">
    <property type="entry name" value="RIBOSOMAL RNA SMALL SUBUNIT METHYLTRANSFERASE E"/>
    <property type="match status" value="1"/>
</dbReference>
<evidence type="ECO:0000256" key="3">
    <source>
        <dbReference type="ARBA" id="ARBA00012328"/>
    </source>
</evidence>
<dbReference type="CDD" id="cd18084">
    <property type="entry name" value="RsmE-like"/>
    <property type="match status" value="1"/>
</dbReference>
<dbReference type="RefSeq" id="WP_269955014.1">
    <property type="nucleotide sequence ID" value="NZ_JAKMUV010000007.1"/>
</dbReference>
<dbReference type="EC" id="2.1.1.193" evidence="3 12"/>
<dbReference type="Pfam" id="PF04452">
    <property type="entry name" value="Methyltrans_RNA"/>
    <property type="match status" value="1"/>
</dbReference>
<dbReference type="GO" id="GO:0070042">
    <property type="term" value="F:rRNA (uridine-N3-)-methyltransferase activity"/>
    <property type="evidence" value="ECO:0007669"/>
    <property type="project" value="TreeGrafter"/>
</dbReference>
<protein>
    <recommendedName>
        <fullName evidence="4 12">Ribosomal RNA small subunit methyltransferase E</fullName>
        <ecNumber evidence="3 12">2.1.1.193</ecNumber>
    </recommendedName>
</protein>
<keyword evidence="9 12" id="KW-0949">S-adenosyl-L-methionine</keyword>
<dbReference type="InterPro" id="IPR029028">
    <property type="entry name" value="Alpha/beta_knot_MTases"/>
</dbReference>
<keyword evidence="15" id="KW-1185">Reference proteome</keyword>
<keyword evidence="5 12" id="KW-0963">Cytoplasm</keyword>
<evidence type="ECO:0000256" key="9">
    <source>
        <dbReference type="ARBA" id="ARBA00022691"/>
    </source>
</evidence>
<keyword evidence="7 12" id="KW-0489">Methyltransferase</keyword>
<feature type="domain" description="Ribosomal RNA small subunit methyltransferase E methyltransferase" evidence="13">
    <location>
        <begin position="73"/>
        <end position="262"/>
    </location>
</feature>
<accession>A0A9X3M9Q0</accession>
<reference evidence="14" key="1">
    <citation type="submission" date="2022-02" db="EMBL/GenBank/DDBJ databases">
        <title>Corynebacterium sp. from urogenital microbiome.</title>
        <authorList>
            <person name="Cappelli E.A."/>
            <person name="Ribeiro T.G."/>
            <person name="Peixe L."/>
        </authorList>
    </citation>
    <scope>NUCLEOTIDE SEQUENCE</scope>
    <source>
        <strain evidence="14">C9Ua_112</strain>
    </source>
</reference>
<proteinExistence type="inferred from homology"/>
<comment type="caution">
    <text evidence="14">The sequence shown here is derived from an EMBL/GenBank/DDBJ whole genome shotgun (WGS) entry which is preliminary data.</text>
</comment>
<evidence type="ECO:0000256" key="7">
    <source>
        <dbReference type="ARBA" id="ARBA00022603"/>
    </source>
</evidence>
<dbReference type="GO" id="GO:0070475">
    <property type="term" value="P:rRNA base methylation"/>
    <property type="evidence" value="ECO:0007669"/>
    <property type="project" value="TreeGrafter"/>
</dbReference>
<dbReference type="Gene3D" id="3.40.1280.10">
    <property type="match status" value="1"/>
</dbReference>
<comment type="subcellular location">
    <subcellularLocation>
        <location evidence="1 12">Cytoplasm</location>
    </subcellularLocation>
</comment>
<dbReference type="EMBL" id="JAKMUV010000007">
    <property type="protein sequence ID" value="MCZ9305278.1"/>
    <property type="molecule type" value="Genomic_DNA"/>
</dbReference>
<sequence>MTDPVFIHPIPEPIAAGDRFRLTGAEAKHATVKRLEVGEGLVVTDGTTRAVQCSFLGDATVEVADILQLPVPHPRVTVVQAIPKSDRAELAVDLMVQAGVDRIVPWAARRAIAKWDGKEAKAHAKWENAARAAAKQSRRLQIPEVTQLVRSPRELARVLELGEAGAVGNSGAADNSGAAGNTGAADTTRVLVLHEEATEPLPAAVTAAVSAGATELALVVGPEGGIGREELEELAQLGATPVRLGPEVLRTATAAAVALGAIGAVTERWR</sequence>
<evidence type="ECO:0000256" key="5">
    <source>
        <dbReference type="ARBA" id="ARBA00022490"/>
    </source>
</evidence>
<dbReference type="Proteomes" id="UP001146505">
    <property type="component" value="Unassembled WGS sequence"/>
</dbReference>
<evidence type="ECO:0000256" key="12">
    <source>
        <dbReference type="PIRNR" id="PIRNR015601"/>
    </source>
</evidence>
<dbReference type="GO" id="GO:0005737">
    <property type="term" value="C:cytoplasm"/>
    <property type="evidence" value="ECO:0007669"/>
    <property type="project" value="UniProtKB-SubCell"/>
</dbReference>
<dbReference type="PIRSF" id="PIRSF015601">
    <property type="entry name" value="MTase_slr0722"/>
    <property type="match status" value="1"/>
</dbReference>
<evidence type="ECO:0000313" key="15">
    <source>
        <dbReference type="Proteomes" id="UP001146505"/>
    </source>
</evidence>
<dbReference type="InterPro" id="IPR006700">
    <property type="entry name" value="RsmE"/>
</dbReference>
<evidence type="ECO:0000259" key="13">
    <source>
        <dbReference type="Pfam" id="PF04452"/>
    </source>
</evidence>
<gene>
    <name evidence="14" type="ORF">L8U58_07045</name>
</gene>
<evidence type="ECO:0000256" key="2">
    <source>
        <dbReference type="ARBA" id="ARBA00005528"/>
    </source>
</evidence>